<dbReference type="InterPro" id="IPR043502">
    <property type="entry name" value="DNA/RNA_pol_sf"/>
</dbReference>
<name>A0A225USW8_9STRA</name>
<proteinExistence type="predicted"/>
<dbReference type="PANTHER" id="PTHR33064:SF37">
    <property type="entry name" value="RIBONUCLEASE H"/>
    <property type="match status" value="1"/>
</dbReference>
<dbReference type="PANTHER" id="PTHR33064">
    <property type="entry name" value="POL PROTEIN"/>
    <property type="match status" value="1"/>
</dbReference>
<evidence type="ECO:0000313" key="2">
    <source>
        <dbReference type="Proteomes" id="UP000198211"/>
    </source>
</evidence>
<gene>
    <name evidence="1" type="ORF">PHMEG_00033823</name>
</gene>
<dbReference type="EMBL" id="NBNE01012193">
    <property type="protein sequence ID" value="OWY96018.1"/>
    <property type="molecule type" value="Genomic_DNA"/>
</dbReference>
<sequence>MSRPVTVTLADGTIKTCTEEITLYLQLTTAVGVTHVRQMPYLVLDTEDDELFLRRDTPPRLLFDEHVTDALAETDAAVKEMVGSAVRNGYPSDRRGELEKIVTSTREMWSTQVSAGPPARVRLCDDVVPSRCHERNYPALQVEFIHGYIRQLLERSLIRKNNALKWASAVVPVRKPGIDNQFQLTIDYRPVNAQTVPVASRTPTQGEVIDAVRRAKFYAWFDLPGGLCFSPLRVPQGATDSALHFQAQMQTVLALMIPHNVMCSIEDILIFTKDMRLSLAALQKFLDITGGWARTPPFTEVAV</sequence>
<reference evidence="2" key="1">
    <citation type="submission" date="2017-03" db="EMBL/GenBank/DDBJ databases">
        <title>Phytopthora megakarya and P. palmivora, two closely related causual agents of cacao black pod achieved similar genome size and gene model numbers by different mechanisms.</title>
        <authorList>
            <person name="Ali S."/>
            <person name="Shao J."/>
            <person name="Larry D.J."/>
            <person name="Kronmiller B."/>
            <person name="Shen D."/>
            <person name="Strem M.D."/>
            <person name="Melnick R.L."/>
            <person name="Guiltinan M.J."/>
            <person name="Tyler B.M."/>
            <person name="Meinhardt L.W."/>
            <person name="Bailey B.A."/>
        </authorList>
    </citation>
    <scope>NUCLEOTIDE SEQUENCE [LARGE SCALE GENOMIC DNA]</scope>
    <source>
        <strain evidence="2">zdho120</strain>
    </source>
</reference>
<evidence type="ECO:0000313" key="1">
    <source>
        <dbReference type="EMBL" id="OWY96018.1"/>
    </source>
</evidence>
<keyword evidence="2" id="KW-1185">Reference proteome</keyword>
<comment type="caution">
    <text evidence="1">The sequence shown here is derived from an EMBL/GenBank/DDBJ whole genome shotgun (WGS) entry which is preliminary data.</text>
</comment>
<protein>
    <recommendedName>
        <fullName evidence="3">Reverse transcriptase domain-containing protein</fullName>
    </recommendedName>
</protein>
<dbReference type="AlphaFoldDB" id="A0A225USW8"/>
<dbReference type="InterPro" id="IPR051320">
    <property type="entry name" value="Viral_Replic_Matur_Polypro"/>
</dbReference>
<evidence type="ECO:0008006" key="3">
    <source>
        <dbReference type="Google" id="ProtNLM"/>
    </source>
</evidence>
<accession>A0A225USW8</accession>
<dbReference type="Proteomes" id="UP000198211">
    <property type="component" value="Unassembled WGS sequence"/>
</dbReference>
<dbReference type="Gene3D" id="3.10.10.10">
    <property type="entry name" value="HIV Type 1 Reverse Transcriptase, subunit A, domain 1"/>
    <property type="match status" value="1"/>
</dbReference>
<dbReference type="SUPFAM" id="SSF56672">
    <property type="entry name" value="DNA/RNA polymerases"/>
    <property type="match status" value="1"/>
</dbReference>
<dbReference type="STRING" id="4795.A0A225USW8"/>
<organism evidence="1 2">
    <name type="scientific">Phytophthora megakarya</name>
    <dbReference type="NCBI Taxonomy" id="4795"/>
    <lineage>
        <taxon>Eukaryota</taxon>
        <taxon>Sar</taxon>
        <taxon>Stramenopiles</taxon>
        <taxon>Oomycota</taxon>
        <taxon>Peronosporomycetes</taxon>
        <taxon>Peronosporales</taxon>
        <taxon>Peronosporaceae</taxon>
        <taxon>Phytophthora</taxon>
    </lineage>
</organism>